<evidence type="ECO:0000313" key="1">
    <source>
        <dbReference type="EMBL" id="ABX27179.1"/>
    </source>
</evidence>
<gene>
    <name evidence="1" type="ordered locus">lhv_1125</name>
</gene>
<dbReference type="KEGG" id="lhe:lhv_1125"/>
<evidence type="ECO:0000313" key="2">
    <source>
        <dbReference type="Proteomes" id="UP000000790"/>
    </source>
</evidence>
<dbReference type="RefSeq" id="WP_012211862.1">
    <property type="nucleotide sequence ID" value="NC_010080.1"/>
</dbReference>
<dbReference type="AlphaFoldDB" id="A8YV92"/>
<accession>A8YV92</accession>
<reference evidence="1 2" key="1">
    <citation type="journal article" date="2008" name="J. Bacteriol.">
        <title>Genome sequence of Lactobacillus helveticus: an organism distinguished by selective gene loss and IS element expansion.</title>
        <authorList>
            <person name="Callanan M."/>
            <person name="Kaleta P."/>
            <person name="O'Callaghan J."/>
            <person name="O'Sullivan O."/>
            <person name="Jordan K."/>
            <person name="McAuliffe O."/>
            <person name="Sangrador-Vegas A."/>
            <person name="Slattery L."/>
            <person name="Fitzgerald G.F."/>
            <person name="Beresford T."/>
            <person name="Ross R.P."/>
        </authorList>
    </citation>
    <scope>NUCLEOTIDE SEQUENCE [LARGE SCALE GENOMIC DNA]</scope>
    <source>
        <strain evidence="1 2">DPC 4571</strain>
    </source>
</reference>
<dbReference type="eggNOG" id="ENOG5030AJ6">
    <property type="taxonomic scope" value="Bacteria"/>
</dbReference>
<proteinExistence type="predicted"/>
<dbReference type="Proteomes" id="UP000000790">
    <property type="component" value="Chromosome"/>
</dbReference>
<dbReference type="HOGENOM" id="CLU_2382482_0_0_9"/>
<name>A8YV92_LACH4</name>
<sequence length="111" mass="13154">MMNVKKKQKFIKWYKFSTSLNSNYHGKIEECKNGYTIYVYNFEDFVDILNLLGQMAAQFNIGYGYEEDPNKITDYQITVIDFDENFQQRSTQYIRVTAKLDSQFLVDDPAD</sequence>
<organism evidence="1 2">
    <name type="scientific">Lactobacillus helveticus (strain DPC 4571)</name>
    <dbReference type="NCBI Taxonomy" id="405566"/>
    <lineage>
        <taxon>Bacteria</taxon>
        <taxon>Bacillati</taxon>
        <taxon>Bacillota</taxon>
        <taxon>Bacilli</taxon>
        <taxon>Lactobacillales</taxon>
        <taxon>Lactobacillaceae</taxon>
        <taxon>Lactobacillus</taxon>
    </lineage>
</organism>
<dbReference type="EMBL" id="CP000517">
    <property type="protein sequence ID" value="ABX27179.1"/>
    <property type="molecule type" value="Genomic_DNA"/>
</dbReference>
<protein>
    <submittedName>
        <fullName evidence="1">Uncharacterized protein</fullName>
    </submittedName>
</protein>